<evidence type="ECO:0000313" key="10">
    <source>
        <dbReference type="Proteomes" id="UP001187315"/>
    </source>
</evidence>
<dbReference type="SUPFAM" id="SSF46966">
    <property type="entry name" value="Spectrin repeat"/>
    <property type="match status" value="2"/>
</dbReference>
<dbReference type="Gene3D" id="1.10.418.10">
    <property type="entry name" value="Calponin-like domain"/>
    <property type="match status" value="2"/>
</dbReference>
<dbReference type="EMBL" id="JAVHJS010000007">
    <property type="protein sequence ID" value="KAK2853198.1"/>
    <property type="molecule type" value="Genomic_DNA"/>
</dbReference>
<dbReference type="InterPro" id="IPR014837">
    <property type="entry name" value="EF-hand_Ca_insen"/>
</dbReference>
<dbReference type="PANTHER" id="PTHR11915">
    <property type="entry name" value="SPECTRIN/FILAMIN RELATED CYTOSKELETAL PROTEIN"/>
    <property type="match status" value="1"/>
</dbReference>
<dbReference type="InterPro" id="IPR018159">
    <property type="entry name" value="Spectrin/alpha-actinin"/>
</dbReference>
<dbReference type="Gene3D" id="1.10.238.10">
    <property type="entry name" value="EF-hand"/>
    <property type="match status" value="2"/>
</dbReference>
<keyword evidence="2" id="KW-0479">Metal-binding</keyword>
<proteinExistence type="inferred from homology"/>
<dbReference type="SMART" id="SM00033">
    <property type="entry name" value="CH"/>
    <property type="match status" value="2"/>
</dbReference>
<keyword evidence="5" id="KW-0009">Actin-binding</keyword>
<dbReference type="Pfam" id="PF00435">
    <property type="entry name" value="Spectrin"/>
    <property type="match status" value="2"/>
</dbReference>
<dbReference type="AlphaFoldDB" id="A0AA88SVN8"/>
<dbReference type="Pfam" id="PF00307">
    <property type="entry name" value="CH"/>
    <property type="match status" value="2"/>
</dbReference>
<dbReference type="Pfam" id="PF08726">
    <property type="entry name" value="EFhand_Ca_insen"/>
    <property type="match status" value="1"/>
</dbReference>
<gene>
    <name evidence="9" type="ORF">Q7C36_008399</name>
</gene>
<evidence type="ECO:0000256" key="4">
    <source>
        <dbReference type="ARBA" id="ARBA00022837"/>
    </source>
</evidence>
<evidence type="ECO:0000256" key="5">
    <source>
        <dbReference type="ARBA" id="ARBA00023203"/>
    </source>
</evidence>
<dbReference type="SMART" id="SM00150">
    <property type="entry name" value="SPEC"/>
    <property type="match status" value="1"/>
</dbReference>
<dbReference type="PROSITE" id="PS00019">
    <property type="entry name" value="ACTININ_1"/>
    <property type="match status" value="1"/>
</dbReference>
<dbReference type="CDD" id="cd21214">
    <property type="entry name" value="CH_ACTN_rpt1"/>
    <property type="match status" value="1"/>
</dbReference>
<evidence type="ECO:0000259" key="7">
    <source>
        <dbReference type="PROSITE" id="PS50021"/>
    </source>
</evidence>
<comment type="caution">
    <text evidence="9">The sequence shown here is derived from an EMBL/GenBank/DDBJ whole genome shotgun (WGS) entry which is preliminary data.</text>
</comment>
<dbReference type="InterPro" id="IPR002048">
    <property type="entry name" value="EF_hand_dom"/>
</dbReference>
<accession>A0AA88SVN8</accession>
<dbReference type="FunFam" id="1.10.418.10:FF:000005">
    <property type="entry name" value="Actinin alpha 4"/>
    <property type="match status" value="1"/>
</dbReference>
<dbReference type="GO" id="GO:0003779">
    <property type="term" value="F:actin binding"/>
    <property type="evidence" value="ECO:0007669"/>
    <property type="project" value="UniProtKB-KW"/>
</dbReference>
<dbReference type="CDD" id="cd00176">
    <property type="entry name" value="SPEC"/>
    <property type="match status" value="1"/>
</dbReference>
<dbReference type="FunFam" id="1.20.58.60:FF:000002">
    <property type="entry name" value="Actinin, alpha 1"/>
    <property type="match status" value="1"/>
</dbReference>
<feature type="domain" description="Calponin-homology (CH)" evidence="7">
    <location>
        <begin position="152"/>
        <end position="258"/>
    </location>
</feature>
<dbReference type="PROSITE" id="PS00020">
    <property type="entry name" value="ACTININ_2"/>
    <property type="match status" value="1"/>
</dbReference>
<feature type="domain" description="EF-hand" evidence="8">
    <location>
        <begin position="520"/>
        <end position="555"/>
    </location>
</feature>
<feature type="coiled-coil region" evidence="6">
    <location>
        <begin position="273"/>
        <end position="300"/>
    </location>
</feature>
<protein>
    <submittedName>
        <fullName evidence="9">Uncharacterized protein</fullName>
    </submittedName>
</protein>
<dbReference type="Proteomes" id="UP001187315">
    <property type="component" value="Unassembled WGS sequence"/>
</dbReference>
<reference evidence="9" key="1">
    <citation type="submission" date="2023-08" db="EMBL/GenBank/DDBJ databases">
        <title>Pelteobagrus vachellii genome.</title>
        <authorList>
            <person name="Liu H."/>
        </authorList>
    </citation>
    <scope>NUCLEOTIDE SEQUENCE</scope>
    <source>
        <strain evidence="9">PRFRI_2022a</strain>
        <tissue evidence="9">Muscle</tissue>
    </source>
</reference>
<dbReference type="FunFam" id="1.10.238.10:FF:000004">
    <property type="entry name" value="Actinin alpha 1"/>
    <property type="match status" value="1"/>
</dbReference>
<dbReference type="FunFam" id="1.10.418.10:FF:000001">
    <property type="entry name" value="Actinin alpha 1"/>
    <property type="match status" value="1"/>
</dbReference>
<dbReference type="PROSITE" id="PS50021">
    <property type="entry name" value="CH"/>
    <property type="match status" value="2"/>
</dbReference>
<sequence length="625" mass="71480">MDHHPHPHPHQHYDGETNDYMQQEDDWDRDLLLDPAWEKQQRKTFTAWCNSHLRKAGTQIENIEEDFRDGLKLMLLLEVISGERLAKPERGKMRVHKISNVNKALGFITSKGVKLVSIGAEEIVDGNAKMTLGMIWTIILRFAIQDISVEETSAKEGLLLWCQRKTAPYKNVNIQNFHISWKDGLGFCALIHRHRPELIDYGKLRKDDPMTNLNTAFDVAEKYLDIPKMLDAEDIVGTARPDEKAIMTYVSSFYHAFSGAQKAETAANRICKVLAVNQENEQLMEDYEKLASDLLEWIRRTIPWLENRVPESTMTAMQQKLEDFRDYRRVHKPPKVQEKCQLEINFNTLQTKLRLSNRPAFMPSEGKMVSDISSAWGGLEGAEKGYEEWLLNEIRRLERLDHLAEKFRQKAAIHEAWTEGKENMLNQKDYETASLSEIKALLKKHEAFESDLAAHQDRVEQIAAIAQELKCDHSGTLGAEEFRACLISLGFDIGNDAQKRTGMMDGEDFRTCLISMGYNMGEAEFARIMSIVDPNRLGVVTFQAFIDFMSRETADTDTADQVMASFKVLAGDKNYIMVEELRRELPPDQAEYCISRMAPYRGSDAVPGALDYMSFSTALYGESDL</sequence>
<keyword evidence="4" id="KW-0106">Calcium</keyword>
<evidence type="ECO:0000256" key="6">
    <source>
        <dbReference type="SAM" id="Coils"/>
    </source>
</evidence>
<dbReference type="SUPFAM" id="SSF47473">
    <property type="entry name" value="EF-hand"/>
    <property type="match status" value="2"/>
</dbReference>
<evidence type="ECO:0000313" key="9">
    <source>
        <dbReference type="EMBL" id="KAK2853198.1"/>
    </source>
</evidence>
<dbReference type="InterPro" id="IPR001589">
    <property type="entry name" value="Actinin_actin-bd_CS"/>
</dbReference>
<dbReference type="InterPro" id="IPR036872">
    <property type="entry name" value="CH_dom_sf"/>
</dbReference>
<dbReference type="Gene3D" id="1.20.58.60">
    <property type="match status" value="2"/>
</dbReference>
<feature type="domain" description="Calponin-homology (CH)" evidence="7">
    <location>
        <begin position="39"/>
        <end position="143"/>
    </location>
</feature>
<evidence type="ECO:0000256" key="3">
    <source>
        <dbReference type="ARBA" id="ARBA00022737"/>
    </source>
</evidence>
<dbReference type="SMART" id="SM01184">
    <property type="entry name" value="efhand_Ca_insen"/>
    <property type="match status" value="1"/>
</dbReference>
<dbReference type="CDD" id="cd21216">
    <property type="entry name" value="CH_ACTN_rpt2"/>
    <property type="match status" value="1"/>
</dbReference>
<keyword evidence="6" id="KW-0175">Coiled coil</keyword>
<dbReference type="InterPro" id="IPR001715">
    <property type="entry name" value="CH_dom"/>
</dbReference>
<dbReference type="InterPro" id="IPR011992">
    <property type="entry name" value="EF-hand-dom_pair"/>
</dbReference>
<dbReference type="PROSITE" id="PS50222">
    <property type="entry name" value="EF_HAND_2"/>
    <property type="match status" value="1"/>
</dbReference>
<dbReference type="GO" id="GO:0005509">
    <property type="term" value="F:calcium ion binding"/>
    <property type="evidence" value="ECO:0007669"/>
    <property type="project" value="InterPro"/>
</dbReference>
<dbReference type="FunFam" id="1.10.238.10:FF:000113">
    <property type="entry name" value="Actinin alpha 1"/>
    <property type="match status" value="1"/>
</dbReference>
<dbReference type="Pfam" id="PF13833">
    <property type="entry name" value="EF-hand_8"/>
    <property type="match status" value="1"/>
</dbReference>
<evidence type="ECO:0000259" key="8">
    <source>
        <dbReference type="PROSITE" id="PS50222"/>
    </source>
</evidence>
<evidence type="ECO:0000256" key="2">
    <source>
        <dbReference type="ARBA" id="ARBA00022723"/>
    </source>
</evidence>
<keyword evidence="3" id="KW-0677">Repeat</keyword>
<organism evidence="9 10">
    <name type="scientific">Tachysurus vachellii</name>
    <name type="common">Darkbarbel catfish</name>
    <name type="synonym">Pelteobagrus vachellii</name>
    <dbReference type="NCBI Taxonomy" id="175792"/>
    <lineage>
        <taxon>Eukaryota</taxon>
        <taxon>Metazoa</taxon>
        <taxon>Chordata</taxon>
        <taxon>Craniata</taxon>
        <taxon>Vertebrata</taxon>
        <taxon>Euteleostomi</taxon>
        <taxon>Actinopterygii</taxon>
        <taxon>Neopterygii</taxon>
        <taxon>Teleostei</taxon>
        <taxon>Ostariophysi</taxon>
        <taxon>Siluriformes</taxon>
        <taxon>Bagridae</taxon>
        <taxon>Tachysurus</taxon>
    </lineage>
</organism>
<dbReference type="SMART" id="SM00054">
    <property type="entry name" value="EFh"/>
    <property type="match status" value="2"/>
</dbReference>
<dbReference type="InterPro" id="IPR002017">
    <property type="entry name" value="Spectrin_repeat"/>
</dbReference>
<keyword evidence="10" id="KW-1185">Reference proteome</keyword>
<name>A0AA88SVN8_TACVA</name>
<comment type="similarity">
    <text evidence="1">Belongs to the alpha-actinin family.</text>
</comment>
<evidence type="ECO:0000256" key="1">
    <source>
        <dbReference type="ARBA" id="ARBA00010255"/>
    </source>
</evidence>
<dbReference type="SUPFAM" id="SSF47576">
    <property type="entry name" value="Calponin-homology domain, CH-domain"/>
    <property type="match status" value="1"/>
</dbReference>